<comment type="caution">
    <text evidence="1">The sequence shown here is derived from an EMBL/GenBank/DDBJ whole genome shotgun (WGS) entry which is preliminary data.</text>
</comment>
<sequence>MAILPLTSLLSIALAALPVYGGSHAWESSVKFALTESMAYQAALKDGNTTSSSHSNSKRYLTIQPGSGNADNHLWPNGVVTYCFEDKTWPEREGKTTKEIVFGDLATARDRWYLEGVPESFRWHEASEATCKDPKMRSEFLLIMFNLEGKLATTAGVPPKDSDNVGPRMLLSDSLSVGMLNVVANYAHEMGHAWGMHHEHQNQNFWGAPYSEAGGKFFGQGNFNCQNLKDYDDFRQKLKEKGFPQYDIERITKDVCTSRSEAIEWKFSAQDYLPIVNEPVLASKKKEPDWESIMIYPSGAGGKGSAAPGMDNRLPILKKPDGNPIPINLTPSERDVNGLKKLYGYNPKTKWTALGDKASEYKKKFDDIRRGDKDSGCSK</sequence>
<gene>
    <name evidence="1" type="ORF">LOY88_001361</name>
</gene>
<dbReference type="EMBL" id="JALBCA010000014">
    <property type="protein sequence ID" value="KAI2391059.1"/>
    <property type="molecule type" value="Genomic_DNA"/>
</dbReference>
<proteinExistence type="predicted"/>
<name>A0ACB8V5D3_9EURO</name>
<reference evidence="1" key="1">
    <citation type="journal article" date="2022" name="bioRxiv">
        <title>Population genetic analysis of Ophidiomyces ophidiicola, the causative agent of snake fungal disease, indicates recent introductions to the USA.</title>
        <authorList>
            <person name="Ladner J.T."/>
            <person name="Palmer J.M."/>
            <person name="Ettinger C.L."/>
            <person name="Stajich J.E."/>
            <person name="Farrell T.M."/>
            <person name="Glorioso B.M."/>
            <person name="Lawson B."/>
            <person name="Price S.J."/>
            <person name="Stengle A.G."/>
            <person name="Grear D.A."/>
            <person name="Lorch J.M."/>
        </authorList>
    </citation>
    <scope>NUCLEOTIDE SEQUENCE</scope>
    <source>
        <strain evidence="1">NWHC 24266-5</strain>
    </source>
</reference>
<evidence type="ECO:0000313" key="1">
    <source>
        <dbReference type="EMBL" id="KAI2391059.1"/>
    </source>
</evidence>
<organism evidence="1">
    <name type="scientific">Ophidiomyces ophidiicola</name>
    <dbReference type="NCBI Taxonomy" id="1387563"/>
    <lineage>
        <taxon>Eukaryota</taxon>
        <taxon>Fungi</taxon>
        <taxon>Dikarya</taxon>
        <taxon>Ascomycota</taxon>
        <taxon>Pezizomycotina</taxon>
        <taxon>Eurotiomycetes</taxon>
        <taxon>Eurotiomycetidae</taxon>
        <taxon>Onygenales</taxon>
        <taxon>Onygenaceae</taxon>
        <taxon>Ophidiomyces</taxon>
    </lineage>
</organism>
<accession>A0ACB8V5D3</accession>
<protein>
    <submittedName>
        <fullName evidence="1">Uncharacterized protein</fullName>
    </submittedName>
</protein>